<feature type="compositionally biased region" description="Polar residues" evidence="5">
    <location>
        <begin position="203"/>
        <end position="223"/>
    </location>
</feature>
<dbReference type="NCBIfam" id="TIGR03516">
    <property type="entry name" value="ppisom_GldI"/>
    <property type="match status" value="1"/>
</dbReference>
<dbReference type="EMBL" id="CP020918">
    <property type="protein sequence ID" value="AWG21852.1"/>
    <property type="molecule type" value="Genomic_DNA"/>
</dbReference>
<dbReference type="InterPro" id="IPR001179">
    <property type="entry name" value="PPIase_FKBP_dom"/>
</dbReference>
<evidence type="ECO:0000256" key="5">
    <source>
        <dbReference type="SAM" id="MobiDB-lite"/>
    </source>
</evidence>
<comment type="similarity">
    <text evidence="4">Belongs to the FKBP-type PPIase family.</text>
</comment>
<evidence type="ECO:0000256" key="2">
    <source>
        <dbReference type="ARBA" id="ARBA00023110"/>
    </source>
</evidence>
<proteinExistence type="inferred from homology"/>
<evidence type="ECO:0000313" key="7">
    <source>
        <dbReference type="EMBL" id="AWG21852.1"/>
    </source>
</evidence>
<feature type="domain" description="PPIase FKBP-type" evidence="6">
    <location>
        <begin position="91"/>
        <end position="178"/>
    </location>
</feature>
<dbReference type="OrthoDB" id="1093155at2"/>
<organism evidence="7 8">
    <name type="scientific">Flavobacterium faecale</name>
    <dbReference type="NCBI Taxonomy" id="1355330"/>
    <lineage>
        <taxon>Bacteria</taxon>
        <taxon>Pseudomonadati</taxon>
        <taxon>Bacteroidota</taxon>
        <taxon>Flavobacteriia</taxon>
        <taxon>Flavobacteriales</taxon>
        <taxon>Flavobacteriaceae</taxon>
        <taxon>Flavobacterium</taxon>
    </lineage>
</organism>
<keyword evidence="8" id="KW-1185">Reference proteome</keyword>
<evidence type="ECO:0000256" key="3">
    <source>
        <dbReference type="PROSITE-ProRule" id="PRU00277"/>
    </source>
</evidence>
<gene>
    <name evidence="7" type="ORF">FFWV33_10070</name>
</gene>
<protein>
    <recommendedName>
        <fullName evidence="4">Peptidyl-prolyl cis-trans isomerase</fullName>
        <ecNumber evidence="4">5.2.1.8</ecNumber>
    </recommendedName>
</protein>
<name>A0A2S1LDL1_9FLAO</name>
<keyword evidence="3 4" id="KW-0413">Isomerase</keyword>
<dbReference type="EC" id="5.2.1.8" evidence="4"/>
<comment type="catalytic activity">
    <reaction evidence="1 3 4">
        <text>[protein]-peptidylproline (omega=180) = [protein]-peptidylproline (omega=0)</text>
        <dbReference type="Rhea" id="RHEA:16237"/>
        <dbReference type="Rhea" id="RHEA-COMP:10747"/>
        <dbReference type="Rhea" id="RHEA-COMP:10748"/>
        <dbReference type="ChEBI" id="CHEBI:83833"/>
        <dbReference type="ChEBI" id="CHEBI:83834"/>
        <dbReference type="EC" id="5.2.1.8"/>
    </reaction>
</comment>
<feature type="region of interest" description="Disordered" evidence="5">
    <location>
        <begin position="183"/>
        <end position="223"/>
    </location>
</feature>
<accession>A0A2S1LDL1</accession>
<evidence type="ECO:0000256" key="4">
    <source>
        <dbReference type="RuleBase" id="RU003915"/>
    </source>
</evidence>
<dbReference type="RefSeq" id="WP_108740789.1">
    <property type="nucleotide sequence ID" value="NZ_CP020918.1"/>
</dbReference>
<dbReference type="Gene3D" id="3.10.50.40">
    <property type="match status" value="1"/>
</dbReference>
<feature type="compositionally biased region" description="Basic and acidic residues" evidence="5">
    <location>
        <begin position="183"/>
        <end position="202"/>
    </location>
</feature>
<dbReference type="InterPro" id="IPR019869">
    <property type="entry name" value="Motility-assoc_PPIase_GldI"/>
</dbReference>
<dbReference type="PROSITE" id="PS51257">
    <property type="entry name" value="PROKAR_LIPOPROTEIN"/>
    <property type="match status" value="1"/>
</dbReference>
<reference evidence="7 8" key="1">
    <citation type="submission" date="2017-04" db="EMBL/GenBank/DDBJ databases">
        <title>Compelte genome sequence of WV33.</title>
        <authorList>
            <person name="Lee P.C."/>
        </authorList>
    </citation>
    <scope>NUCLEOTIDE SEQUENCE [LARGE SCALE GENOMIC DNA]</scope>
    <source>
        <strain evidence="7 8">WV33</strain>
    </source>
</reference>
<evidence type="ECO:0000313" key="8">
    <source>
        <dbReference type="Proteomes" id="UP000244527"/>
    </source>
</evidence>
<dbReference type="Pfam" id="PF00254">
    <property type="entry name" value="FKBP_C"/>
    <property type="match status" value="1"/>
</dbReference>
<dbReference type="PROSITE" id="PS50059">
    <property type="entry name" value="FKBP_PPIASE"/>
    <property type="match status" value="1"/>
</dbReference>
<dbReference type="InterPro" id="IPR046357">
    <property type="entry name" value="PPIase_dom_sf"/>
</dbReference>
<evidence type="ECO:0000259" key="6">
    <source>
        <dbReference type="PROSITE" id="PS50059"/>
    </source>
</evidence>
<dbReference type="AlphaFoldDB" id="A0A2S1LDL1"/>
<sequence>MKIKIAIGLLLSILTIGCKNNQEARRPISHSSGTFMKKSIDKNKKLIASEEQQIKNIIKNDGKTPYTASSKGYWYSYTTKNVTDTITPKKGDVAFFSYEIKDLSNKIIYSELELRPQTYYVDKQDILIGLRDGIKLMHRGEEVNFLFPSHKAYGYRGDTKKIGSNTPLLITVKLRDFKSEVAYKKEQSDKVKRDLEAQKNAETESNAVPKTPKSTPKPNDTIN</sequence>
<dbReference type="Proteomes" id="UP000244527">
    <property type="component" value="Chromosome"/>
</dbReference>
<dbReference type="KEGG" id="ffa:FFWV33_10070"/>
<keyword evidence="2 3" id="KW-0697">Rotamase</keyword>
<evidence type="ECO:0000256" key="1">
    <source>
        <dbReference type="ARBA" id="ARBA00000971"/>
    </source>
</evidence>
<dbReference type="SUPFAM" id="SSF54534">
    <property type="entry name" value="FKBP-like"/>
    <property type="match status" value="1"/>
</dbReference>
<dbReference type="GO" id="GO:0003755">
    <property type="term" value="F:peptidyl-prolyl cis-trans isomerase activity"/>
    <property type="evidence" value="ECO:0007669"/>
    <property type="project" value="UniProtKB-UniRule"/>
</dbReference>